<evidence type="ECO:0000313" key="14">
    <source>
        <dbReference type="EMBL" id="MBW4545249.1"/>
    </source>
</evidence>
<sequence>MAVEDRIIVPLDVPTEADAIALVEQLPQVTFWKVGLELFVSTGPEILHTLKSKKKRIFLDLKFHDIPNTVAGAIRKAASYGVDLITIHGTAGRSALKAANAAALEGSEAAGCPPPKLIAITILTSLTSRDLAFDLKIPVELPEYALQMALLAQESGLSGAVCSPQEVSQLRQVCGDDFLLVCPGVRPSWSQTGDQKRTMTPAEAIQAGADYLVIGRPITAATDPVAAWEQIGDELTAAGV</sequence>
<dbReference type="InterPro" id="IPR013785">
    <property type="entry name" value="Aldolase_TIM"/>
</dbReference>
<dbReference type="Pfam" id="PF00215">
    <property type="entry name" value="OMPdecase"/>
    <property type="match status" value="1"/>
</dbReference>
<dbReference type="GO" id="GO:0005829">
    <property type="term" value="C:cytosol"/>
    <property type="evidence" value="ECO:0007669"/>
    <property type="project" value="TreeGrafter"/>
</dbReference>
<protein>
    <recommendedName>
        <fullName evidence="9">Orotidine 5'-phosphate decarboxylase</fullName>
        <ecNumber evidence="9">4.1.1.23</ecNumber>
    </recommendedName>
    <alternativeName>
        <fullName evidence="9">OMP decarboxylase</fullName>
        <shortName evidence="9">OMPDCase</shortName>
        <shortName evidence="9">OMPdecase</shortName>
    </alternativeName>
</protein>
<comment type="similarity">
    <text evidence="8 9">Belongs to the OMP decarboxylase family. Type 1 subfamily.</text>
</comment>
<keyword evidence="6 9" id="KW-0456">Lyase</keyword>
<dbReference type="InterPro" id="IPR011060">
    <property type="entry name" value="RibuloseP-bd_barrel"/>
</dbReference>
<feature type="binding site" evidence="9 11">
    <location>
        <position position="215"/>
    </location>
    <ligand>
        <name>substrate</name>
    </ligand>
</feature>
<evidence type="ECO:0000256" key="2">
    <source>
        <dbReference type="ARBA" id="ARBA00004861"/>
    </source>
</evidence>
<dbReference type="SMART" id="SM00934">
    <property type="entry name" value="OMPdecase"/>
    <property type="match status" value="1"/>
</dbReference>
<dbReference type="Gene3D" id="3.20.20.70">
    <property type="entry name" value="Aldolase class I"/>
    <property type="match status" value="1"/>
</dbReference>
<feature type="active site" description="For OMPdecase activity" evidence="10">
    <location>
        <position position="62"/>
    </location>
</feature>
<accession>A0A951U9T0</accession>
<dbReference type="InterPro" id="IPR014732">
    <property type="entry name" value="OMPdecase"/>
</dbReference>
<feature type="active site" description="For OMPdecase activity" evidence="10">
    <location>
        <position position="60"/>
    </location>
</feature>
<feature type="binding site" evidence="9 11">
    <location>
        <position position="33"/>
    </location>
    <ligand>
        <name>substrate</name>
    </ligand>
</feature>
<dbReference type="InterPro" id="IPR018089">
    <property type="entry name" value="OMPdecase_AS"/>
</dbReference>
<evidence type="ECO:0000256" key="10">
    <source>
        <dbReference type="PIRSR" id="PIRSR614732-1"/>
    </source>
</evidence>
<evidence type="ECO:0000256" key="12">
    <source>
        <dbReference type="RuleBase" id="RU000512"/>
    </source>
</evidence>
<dbReference type="InterPro" id="IPR047596">
    <property type="entry name" value="OMPdecase_bac"/>
</dbReference>
<comment type="caution">
    <text evidence="14">The sequence shown here is derived from an EMBL/GenBank/DDBJ whole genome shotgun (WGS) entry which is preliminary data.</text>
</comment>
<dbReference type="NCBIfam" id="NF001273">
    <property type="entry name" value="PRK00230.1"/>
    <property type="match status" value="1"/>
</dbReference>
<evidence type="ECO:0000256" key="5">
    <source>
        <dbReference type="ARBA" id="ARBA00022975"/>
    </source>
</evidence>
<feature type="binding site" evidence="9">
    <location>
        <begin position="60"/>
        <end position="69"/>
    </location>
    <ligand>
        <name>substrate</name>
    </ligand>
</feature>
<dbReference type="EMBL" id="JAHHIF010000014">
    <property type="protein sequence ID" value="MBW4545249.1"/>
    <property type="molecule type" value="Genomic_DNA"/>
</dbReference>
<name>A0A951U9T0_9CYAN</name>
<dbReference type="GO" id="GO:0004590">
    <property type="term" value="F:orotidine-5'-phosphate decarboxylase activity"/>
    <property type="evidence" value="ECO:0007669"/>
    <property type="project" value="UniProtKB-UniRule"/>
</dbReference>
<evidence type="ECO:0000313" key="15">
    <source>
        <dbReference type="Proteomes" id="UP000753908"/>
    </source>
</evidence>
<evidence type="ECO:0000256" key="1">
    <source>
        <dbReference type="ARBA" id="ARBA00002356"/>
    </source>
</evidence>
<feature type="binding site" evidence="9 11">
    <location>
        <position position="124"/>
    </location>
    <ligand>
        <name>substrate</name>
    </ligand>
</feature>
<evidence type="ECO:0000256" key="11">
    <source>
        <dbReference type="PIRSR" id="PIRSR614732-2"/>
    </source>
</evidence>
<dbReference type="Proteomes" id="UP000753908">
    <property type="component" value="Unassembled WGS sequence"/>
</dbReference>
<dbReference type="InterPro" id="IPR001754">
    <property type="entry name" value="OMPdeCOase_dom"/>
</dbReference>
<evidence type="ECO:0000256" key="3">
    <source>
        <dbReference type="ARBA" id="ARBA00011738"/>
    </source>
</evidence>
<evidence type="ECO:0000256" key="6">
    <source>
        <dbReference type="ARBA" id="ARBA00023239"/>
    </source>
</evidence>
<dbReference type="PANTHER" id="PTHR32119:SF2">
    <property type="entry name" value="OROTIDINE 5'-PHOSPHATE DECARBOXYLASE"/>
    <property type="match status" value="1"/>
</dbReference>
<organism evidence="14 15">
    <name type="scientific">Symplocastrum torsivum CPER-KK1</name>
    <dbReference type="NCBI Taxonomy" id="450513"/>
    <lineage>
        <taxon>Bacteria</taxon>
        <taxon>Bacillati</taxon>
        <taxon>Cyanobacteriota</taxon>
        <taxon>Cyanophyceae</taxon>
        <taxon>Oscillatoriophycideae</taxon>
        <taxon>Oscillatoriales</taxon>
        <taxon>Microcoleaceae</taxon>
        <taxon>Symplocastrum</taxon>
    </lineage>
</organism>
<evidence type="ECO:0000256" key="7">
    <source>
        <dbReference type="ARBA" id="ARBA00049157"/>
    </source>
</evidence>
<feature type="active site" description="Proton donor" evidence="9">
    <location>
        <position position="62"/>
    </location>
</feature>
<dbReference type="GO" id="GO:0044205">
    <property type="term" value="P:'de novo' UMP biosynthetic process"/>
    <property type="evidence" value="ECO:0007669"/>
    <property type="project" value="UniProtKB-UniRule"/>
</dbReference>
<dbReference type="SUPFAM" id="SSF51366">
    <property type="entry name" value="Ribulose-phoshate binding barrel"/>
    <property type="match status" value="1"/>
</dbReference>
<comment type="pathway">
    <text evidence="2 9 12">Pyrimidine metabolism; UMP biosynthesis via de novo pathway; UMP from orotate: step 2/2.</text>
</comment>
<comment type="function">
    <text evidence="1 9">Catalyzes the decarboxylation of orotidine 5'-monophosphate (OMP) to uridine 5'-monophosphate (UMP).</text>
</comment>
<feature type="binding site" evidence="9 11">
    <location>
        <position position="12"/>
    </location>
    <ligand>
        <name>substrate</name>
    </ligand>
</feature>
<dbReference type="FunFam" id="3.20.20.70:FF:000015">
    <property type="entry name" value="Orotidine 5'-phosphate decarboxylase"/>
    <property type="match status" value="1"/>
</dbReference>
<dbReference type="NCBIfam" id="TIGR01740">
    <property type="entry name" value="pyrF"/>
    <property type="match status" value="1"/>
</dbReference>
<feature type="binding site" evidence="9 11">
    <location>
        <position position="186"/>
    </location>
    <ligand>
        <name>substrate</name>
    </ligand>
</feature>
<keyword evidence="4 9" id="KW-0210">Decarboxylase</keyword>
<dbReference type="AlphaFoldDB" id="A0A951U9T0"/>
<feature type="binding site" evidence="9 11">
    <location>
        <position position="216"/>
    </location>
    <ligand>
        <name>substrate</name>
    </ligand>
</feature>
<evidence type="ECO:0000256" key="4">
    <source>
        <dbReference type="ARBA" id="ARBA00022793"/>
    </source>
</evidence>
<reference evidence="14" key="1">
    <citation type="submission" date="2021-05" db="EMBL/GenBank/DDBJ databases">
        <authorList>
            <person name="Pietrasiak N."/>
            <person name="Ward R."/>
            <person name="Stajich J.E."/>
            <person name="Kurbessoian T."/>
        </authorList>
    </citation>
    <scope>NUCLEOTIDE SEQUENCE</scope>
    <source>
        <strain evidence="14">CPER-KK1</strain>
    </source>
</reference>
<feature type="binding site" evidence="9 11">
    <location>
        <position position="195"/>
    </location>
    <ligand>
        <name>substrate</name>
    </ligand>
</feature>
<evidence type="ECO:0000259" key="13">
    <source>
        <dbReference type="SMART" id="SM00934"/>
    </source>
</evidence>
<dbReference type="HAMAP" id="MF_01200_B">
    <property type="entry name" value="OMPdecase_type1_B"/>
    <property type="match status" value="1"/>
</dbReference>
<gene>
    <name evidence="9 14" type="primary">pyrF</name>
    <name evidence="14" type="ORF">KME25_12500</name>
</gene>
<dbReference type="CDD" id="cd04725">
    <property type="entry name" value="OMP_decarboxylase_like"/>
    <property type="match status" value="1"/>
</dbReference>
<feature type="active site" description="For OMPdecase activity" evidence="10">
    <location>
        <position position="65"/>
    </location>
</feature>
<feature type="domain" description="Orotidine 5'-phosphate decarboxylase" evidence="13">
    <location>
        <begin position="6"/>
        <end position="231"/>
    </location>
</feature>
<dbReference type="EC" id="4.1.1.23" evidence="9"/>
<dbReference type="GO" id="GO:0006207">
    <property type="term" value="P:'de novo' pyrimidine nucleobase biosynthetic process"/>
    <property type="evidence" value="ECO:0007669"/>
    <property type="project" value="InterPro"/>
</dbReference>
<evidence type="ECO:0000256" key="9">
    <source>
        <dbReference type="HAMAP-Rule" id="MF_01200"/>
    </source>
</evidence>
<evidence type="ECO:0000256" key="8">
    <source>
        <dbReference type="ARBA" id="ARBA00061012"/>
    </source>
</evidence>
<reference evidence="14" key="2">
    <citation type="journal article" date="2022" name="Microbiol. Resour. Announc.">
        <title>Metagenome Sequencing to Explore Phylogenomics of Terrestrial Cyanobacteria.</title>
        <authorList>
            <person name="Ward R.D."/>
            <person name="Stajich J.E."/>
            <person name="Johansen J.R."/>
            <person name="Huntemann M."/>
            <person name="Clum A."/>
            <person name="Foster B."/>
            <person name="Foster B."/>
            <person name="Roux S."/>
            <person name="Palaniappan K."/>
            <person name="Varghese N."/>
            <person name="Mukherjee S."/>
            <person name="Reddy T.B.K."/>
            <person name="Daum C."/>
            <person name="Copeland A."/>
            <person name="Chen I.A."/>
            <person name="Ivanova N.N."/>
            <person name="Kyrpides N.C."/>
            <person name="Shapiro N."/>
            <person name="Eloe-Fadrosh E.A."/>
            <person name="Pietrasiak N."/>
        </authorList>
    </citation>
    <scope>NUCLEOTIDE SEQUENCE</scope>
    <source>
        <strain evidence="14">CPER-KK1</strain>
    </source>
</reference>
<dbReference type="PROSITE" id="PS00156">
    <property type="entry name" value="OMPDECASE"/>
    <property type="match status" value="1"/>
</dbReference>
<comment type="subunit">
    <text evidence="3 9">Homodimer.</text>
</comment>
<dbReference type="PANTHER" id="PTHR32119">
    <property type="entry name" value="OROTIDINE 5'-PHOSPHATE DECARBOXYLASE"/>
    <property type="match status" value="1"/>
</dbReference>
<keyword evidence="5 9" id="KW-0665">Pyrimidine biosynthesis</keyword>
<proteinExistence type="inferred from homology"/>
<comment type="catalytic activity">
    <reaction evidence="7 9 12">
        <text>orotidine 5'-phosphate + H(+) = UMP + CO2</text>
        <dbReference type="Rhea" id="RHEA:11596"/>
        <dbReference type="ChEBI" id="CHEBI:15378"/>
        <dbReference type="ChEBI" id="CHEBI:16526"/>
        <dbReference type="ChEBI" id="CHEBI:57538"/>
        <dbReference type="ChEBI" id="CHEBI:57865"/>
        <dbReference type="EC" id="4.1.1.23"/>
    </reaction>
</comment>